<comment type="caution">
    <text evidence="1">The sequence shown here is derived from an EMBL/GenBank/DDBJ whole genome shotgun (WGS) entry which is preliminary data.</text>
</comment>
<proteinExistence type="predicted"/>
<evidence type="ECO:0000313" key="2">
    <source>
        <dbReference type="Proteomes" id="UP001430919"/>
    </source>
</evidence>
<dbReference type="EMBL" id="JAJJMO010000001">
    <property type="protein sequence ID" value="MCC9070894.1"/>
    <property type="molecule type" value="Genomic_DNA"/>
</dbReference>
<gene>
    <name evidence="1" type="ORF">LNQ49_04690</name>
</gene>
<sequence>MSCYTSEAIIFHNPVVILIEGLPGIFTQVGNGLVVQQDIGLQKDSKWSLFMKICKSEFFMEVAKVI</sequence>
<protein>
    <submittedName>
        <fullName evidence="1">Uncharacterized protein</fullName>
    </submittedName>
</protein>
<accession>A0ABS8MQ47</accession>
<name>A0ABS8MQ47_9FLAO</name>
<evidence type="ECO:0000313" key="1">
    <source>
        <dbReference type="EMBL" id="MCC9070894.1"/>
    </source>
</evidence>
<reference evidence="1" key="1">
    <citation type="submission" date="2021-11" db="EMBL/GenBank/DDBJ databases">
        <title>Description of novel Flavobacterium species.</title>
        <authorList>
            <person name="Saticioglu I.B."/>
            <person name="Ay H."/>
            <person name="Altun S."/>
            <person name="Duman M."/>
        </authorList>
    </citation>
    <scope>NUCLEOTIDE SEQUENCE</scope>
    <source>
        <strain evidence="1">F-65</strain>
    </source>
</reference>
<dbReference type="Proteomes" id="UP001430919">
    <property type="component" value="Unassembled WGS sequence"/>
</dbReference>
<dbReference type="RefSeq" id="WP_229987557.1">
    <property type="nucleotide sequence ID" value="NZ_JAJJMO010000001.1"/>
</dbReference>
<organism evidence="1 2">
    <name type="scientific">Flavobacterium pisciphilum</name>
    <dbReference type="NCBI Taxonomy" id="2893755"/>
    <lineage>
        <taxon>Bacteria</taxon>
        <taxon>Pseudomonadati</taxon>
        <taxon>Bacteroidota</taxon>
        <taxon>Flavobacteriia</taxon>
        <taxon>Flavobacteriales</taxon>
        <taxon>Flavobacteriaceae</taxon>
        <taxon>Flavobacterium</taxon>
    </lineage>
</organism>
<keyword evidence="2" id="KW-1185">Reference proteome</keyword>